<dbReference type="Gene3D" id="3.40.50.1820">
    <property type="entry name" value="alpha/beta hydrolase"/>
    <property type="match status" value="1"/>
</dbReference>
<dbReference type="RefSeq" id="WP_301249354.1">
    <property type="nucleotide sequence ID" value="NZ_JAROCD010000017.1"/>
</dbReference>
<dbReference type="PANTHER" id="PTHR43689">
    <property type="entry name" value="HYDROLASE"/>
    <property type="match status" value="1"/>
</dbReference>
<protein>
    <submittedName>
        <fullName evidence="2">Alpha/beta hydrolase</fullName>
    </submittedName>
</protein>
<dbReference type="SUPFAM" id="SSF53474">
    <property type="entry name" value="alpha/beta-Hydrolases"/>
    <property type="match status" value="1"/>
</dbReference>
<dbReference type="InterPro" id="IPR022742">
    <property type="entry name" value="Hydrolase_4"/>
</dbReference>
<dbReference type="EMBL" id="JAROCD010000017">
    <property type="protein sequence ID" value="MDN4604945.1"/>
    <property type="molecule type" value="Genomic_DNA"/>
</dbReference>
<dbReference type="Pfam" id="PF12146">
    <property type="entry name" value="Hydrolase_4"/>
    <property type="match status" value="1"/>
</dbReference>
<gene>
    <name evidence="2" type="ORF">P5G61_27210</name>
</gene>
<keyword evidence="2" id="KW-0378">Hydrolase</keyword>
<evidence type="ECO:0000313" key="3">
    <source>
        <dbReference type="Proteomes" id="UP001174205"/>
    </source>
</evidence>
<accession>A0ABT8JIK6</accession>
<evidence type="ECO:0000313" key="2">
    <source>
        <dbReference type="EMBL" id="MDN4604945.1"/>
    </source>
</evidence>
<dbReference type="PANTHER" id="PTHR43689:SF8">
    <property type="entry name" value="ALPHA_BETA-HYDROLASES SUPERFAMILY PROTEIN"/>
    <property type="match status" value="1"/>
</dbReference>
<comment type="caution">
    <text evidence="2">The sequence shown here is derived from an EMBL/GenBank/DDBJ whole genome shotgun (WGS) entry which is preliminary data.</text>
</comment>
<evidence type="ECO:0000259" key="1">
    <source>
        <dbReference type="Pfam" id="PF12146"/>
    </source>
</evidence>
<sequence>MNAPDQSLLQIKQETSGTIVWLTGWSMPDAVFERLRLLLPDFRHISVDYSTADSPENMLCLAETAVRNILFGGGSACREKAIYGPFLVSGWSLGGLLALRLAAKGYADGLVLFGATARFTRSKEELDRGMADAYVRQMIKGISRDRHAVETNFRKMMFTEQEWETGLAESLPQMGSWTTQALLAGLQLLRTENCLSQLPSIDCPVLLFHGTEDKICPYGAGLELVAQLPHAELISITACGHAPFLGREAHIADEWRRWWRDQ</sequence>
<dbReference type="InterPro" id="IPR029058">
    <property type="entry name" value="AB_hydrolase_fold"/>
</dbReference>
<reference evidence="2" key="1">
    <citation type="submission" date="2023-03" db="EMBL/GenBank/DDBJ databases">
        <title>MT1 and MT2 Draft Genomes of Novel Species.</title>
        <authorList>
            <person name="Venkateswaran K."/>
        </authorList>
    </citation>
    <scope>NUCLEOTIDE SEQUENCE</scope>
    <source>
        <strain evidence="2">F6_3S_P_1C</strain>
    </source>
</reference>
<keyword evidence="3" id="KW-1185">Reference proteome</keyword>
<dbReference type="Proteomes" id="UP001174205">
    <property type="component" value="Unassembled WGS sequence"/>
</dbReference>
<name>A0ABT8JIK6_9BACL</name>
<proteinExistence type="predicted"/>
<dbReference type="GO" id="GO:0016787">
    <property type="term" value="F:hydrolase activity"/>
    <property type="evidence" value="ECO:0007669"/>
    <property type="project" value="UniProtKB-KW"/>
</dbReference>
<feature type="domain" description="Serine aminopeptidase S33" evidence="1">
    <location>
        <begin position="83"/>
        <end position="243"/>
    </location>
</feature>
<organism evidence="2 3">
    <name type="scientific">Paenibacillus vandeheii</name>
    <dbReference type="NCBI Taxonomy" id="3035917"/>
    <lineage>
        <taxon>Bacteria</taxon>
        <taxon>Bacillati</taxon>
        <taxon>Bacillota</taxon>
        <taxon>Bacilli</taxon>
        <taxon>Bacillales</taxon>
        <taxon>Paenibacillaceae</taxon>
        <taxon>Paenibacillus</taxon>
    </lineage>
</organism>